<comment type="similarity">
    <text evidence="2">Belongs to the 4HPPD family.</text>
</comment>
<sequence>MSLERNDLRLMSQFSLETCNFSLNRSQKDIFEYTVKVGKLGMRLQAIDYWKCSKIKLHSEGSDFKFVIVEPLNGSAPNQVSRFLEGNHGPGLQHIAFYTENIMQSINNAVKNGLNFNLPPQGYYEQLVLRHGQSNIPVDLEKLKRSGALLDFESCKTDSQKFNYNNYLLQIFTKPVFDANTLFFELIYRHGSTGFGEGNIDALWRSVEKCLGNNFDDEFNQHDTHQ</sequence>
<evidence type="ECO:0000256" key="2">
    <source>
        <dbReference type="ARBA" id="ARBA00005877"/>
    </source>
</evidence>
<name>A0ABD2QKS3_9PLAT</name>
<evidence type="ECO:0000256" key="1">
    <source>
        <dbReference type="ARBA" id="ARBA00001962"/>
    </source>
</evidence>
<accession>A0ABD2QKS3</accession>
<dbReference type="PROSITE" id="PS51819">
    <property type="entry name" value="VOC"/>
    <property type="match status" value="1"/>
</dbReference>
<gene>
    <name evidence="6" type="ORF">Ciccas_001284</name>
</gene>
<evidence type="ECO:0000313" key="7">
    <source>
        <dbReference type="Proteomes" id="UP001626550"/>
    </source>
</evidence>
<evidence type="ECO:0000256" key="3">
    <source>
        <dbReference type="ARBA" id="ARBA00022737"/>
    </source>
</evidence>
<dbReference type="EMBL" id="JBJKFK010000081">
    <property type="protein sequence ID" value="KAL3320038.1"/>
    <property type="molecule type" value="Genomic_DNA"/>
</dbReference>
<dbReference type="InterPro" id="IPR005956">
    <property type="entry name" value="4OHPhenylPyrv_dOase"/>
</dbReference>
<dbReference type="SUPFAM" id="SSF54593">
    <property type="entry name" value="Glyoxalase/Bleomycin resistance protein/Dihydroxybiphenyl dioxygenase"/>
    <property type="match status" value="1"/>
</dbReference>
<evidence type="ECO:0000259" key="5">
    <source>
        <dbReference type="PROSITE" id="PS51819"/>
    </source>
</evidence>
<keyword evidence="4" id="KW-0408">Iron</keyword>
<comment type="caution">
    <text evidence="6">The sequence shown here is derived from an EMBL/GenBank/DDBJ whole genome shotgun (WGS) entry which is preliminary data.</text>
</comment>
<proteinExistence type="inferred from homology"/>
<evidence type="ECO:0000256" key="4">
    <source>
        <dbReference type="ARBA" id="ARBA00023004"/>
    </source>
</evidence>
<keyword evidence="3" id="KW-0677">Repeat</keyword>
<dbReference type="Gene3D" id="3.10.180.10">
    <property type="entry name" value="2,3-Dihydroxybiphenyl 1,2-Dioxygenase, domain 1"/>
    <property type="match status" value="1"/>
</dbReference>
<protein>
    <recommendedName>
        <fullName evidence="5">VOC domain-containing protein</fullName>
    </recommendedName>
</protein>
<dbReference type="AlphaFoldDB" id="A0ABD2QKS3"/>
<dbReference type="InterPro" id="IPR037523">
    <property type="entry name" value="VOC_core"/>
</dbReference>
<keyword evidence="7" id="KW-1185">Reference proteome</keyword>
<dbReference type="InterPro" id="IPR029068">
    <property type="entry name" value="Glyas_Bleomycin-R_OHBP_Dase"/>
</dbReference>
<comment type="cofactor">
    <cofactor evidence="1">
        <name>Fe cation</name>
        <dbReference type="ChEBI" id="CHEBI:24875"/>
    </cofactor>
</comment>
<feature type="domain" description="VOC" evidence="5">
    <location>
        <begin position="15"/>
        <end position="174"/>
    </location>
</feature>
<evidence type="ECO:0000313" key="6">
    <source>
        <dbReference type="EMBL" id="KAL3320038.1"/>
    </source>
</evidence>
<organism evidence="6 7">
    <name type="scientific">Cichlidogyrus casuarinus</name>
    <dbReference type="NCBI Taxonomy" id="1844966"/>
    <lineage>
        <taxon>Eukaryota</taxon>
        <taxon>Metazoa</taxon>
        <taxon>Spiralia</taxon>
        <taxon>Lophotrochozoa</taxon>
        <taxon>Platyhelminthes</taxon>
        <taxon>Monogenea</taxon>
        <taxon>Monopisthocotylea</taxon>
        <taxon>Dactylogyridea</taxon>
        <taxon>Ancyrocephalidae</taxon>
        <taxon>Cichlidogyrus</taxon>
    </lineage>
</organism>
<reference evidence="6 7" key="1">
    <citation type="submission" date="2024-11" db="EMBL/GenBank/DDBJ databases">
        <title>Adaptive evolution of stress response genes in parasites aligns with host niche diversity.</title>
        <authorList>
            <person name="Hahn C."/>
            <person name="Resl P."/>
        </authorList>
    </citation>
    <scope>NUCLEOTIDE SEQUENCE [LARGE SCALE GENOMIC DNA]</scope>
    <source>
        <strain evidence="6">EGGRZ-B1_66</strain>
        <tissue evidence="6">Body</tissue>
    </source>
</reference>
<dbReference type="PANTHER" id="PTHR11959:SF10">
    <property type="entry name" value="4-HYDROXYPHENYLPYRUVATE DIOXYGENASE-LIKE PROTEIN"/>
    <property type="match status" value="1"/>
</dbReference>
<dbReference type="PANTHER" id="PTHR11959">
    <property type="entry name" value="4-HYDROXYPHENYLPYRUVATE DIOXYGENASE"/>
    <property type="match status" value="1"/>
</dbReference>
<dbReference type="Proteomes" id="UP001626550">
    <property type="component" value="Unassembled WGS sequence"/>
</dbReference>